<reference evidence="2" key="1">
    <citation type="journal article" date="2013" name="BMC Microbiol.">
        <title>Taxonomy and evolution of bacteriochlorophyll a-containing members of the OM60/NOR5 clade of marine gammaproteobacteria: description of Luminiphilus syltensis gen. nov., sp. nov., reclassification of Haliea rubra as Pseudohaliea rubra gen. nov., comb. nov., and emendation of Chromatocurvus halotolerans.</title>
        <authorList>
            <person name="Spring S."/>
            <person name="Riedel T."/>
            <person name="Sproer C."/>
            <person name="Yan S."/>
            <person name="Harder J."/>
            <person name="Fuchs B.M."/>
        </authorList>
    </citation>
    <scope>NUCLEOTIDE SEQUENCE [LARGE SCALE GENOMIC DNA]</scope>
    <source>
        <strain evidence="2">NOR51-B</strain>
    </source>
</reference>
<keyword evidence="2" id="KW-1185">Reference proteome</keyword>
<dbReference type="HOGENOM" id="CLU_3169904_0_0_6"/>
<accession>B8KX31</accession>
<dbReference type="AlphaFoldDB" id="B8KX31"/>
<name>B8KX31_9GAMM</name>
<evidence type="ECO:0000313" key="1">
    <source>
        <dbReference type="EMBL" id="EED36691.1"/>
    </source>
</evidence>
<dbReference type="EMBL" id="DS999411">
    <property type="protein sequence ID" value="EED36691.1"/>
    <property type="molecule type" value="Genomic_DNA"/>
</dbReference>
<sequence>MRAFFLPEDGFRASHLLSGLLSGARVGQHRHARPVKLFLPQNIHLNE</sequence>
<dbReference type="Proteomes" id="UP000004699">
    <property type="component" value="Unassembled WGS sequence"/>
</dbReference>
<dbReference type="STRING" id="565045.NOR51B_2643"/>
<proteinExistence type="predicted"/>
<evidence type="ECO:0000313" key="2">
    <source>
        <dbReference type="Proteomes" id="UP000004699"/>
    </source>
</evidence>
<gene>
    <name evidence="1" type="ORF">NOR51B_2643</name>
</gene>
<protein>
    <submittedName>
        <fullName evidence="1">Uncharacterized protein</fullName>
    </submittedName>
</protein>
<organism evidence="1 2">
    <name type="scientific">Luminiphilus syltensis NOR5-1B</name>
    <dbReference type="NCBI Taxonomy" id="565045"/>
    <lineage>
        <taxon>Bacteria</taxon>
        <taxon>Pseudomonadati</taxon>
        <taxon>Pseudomonadota</taxon>
        <taxon>Gammaproteobacteria</taxon>
        <taxon>Cellvibrionales</taxon>
        <taxon>Halieaceae</taxon>
        <taxon>Luminiphilus</taxon>
    </lineage>
</organism>